<comment type="caution">
    <text evidence="6">The sequence shown here is derived from an EMBL/GenBank/DDBJ whole genome shotgun (WGS) entry which is preliminary data.</text>
</comment>
<feature type="domain" description="AMP-dependent synthetase/ligase" evidence="4">
    <location>
        <begin position="19"/>
        <end position="416"/>
    </location>
</feature>
<reference evidence="6" key="1">
    <citation type="journal article" date="2020" name="mSystems">
        <title>Genome- and Community-Level Interaction Insights into Carbon Utilization and Element Cycling Functions of Hydrothermarchaeota in Hydrothermal Sediment.</title>
        <authorList>
            <person name="Zhou Z."/>
            <person name="Liu Y."/>
            <person name="Xu W."/>
            <person name="Pan J."/>
            <person name="Luo Z.H."/>
            <person name="Li M."/>
        </authorList>
    </citation>
    <scope>NUCLEOTIDE SEQUENCE [LARGE SCALE GENOMIC DNA]</scope>
    <source>
        <strain evidence="6">SpSt-69</strain>
    </source>
</reference>
<comment type="catalytic activity">
    <reaction evidence="3">
        <text>a long-chain fatty acid + ATP + CoA = a long-chain fatty acyl-CoA + AMP + diphosphate</text>
        <dbReference type="Rhea" id="RHEA:15421"/>
        <dbReference type="ChEBI" id="CHEBI:30616"/>
        <dbReference type="ChEBI" id="CHEBI:33019"/>
        <dbReference type="ChEBI" id="CHEBI:57287"/>
        <dbReference type="ChEBI" id="CHEBI:57560"/>
        <dbReference type="ChEBI" id="CHEBI:83139"/>
        <dbReference type="ChEBI" id="CHEBI:456215"/>
        <dbReference type="EC" id="6.2.1.3"/>
    </reaction>
    <physiologicalReaction direction="left-to-right" evidence="3">
        <dbReference type="Rhea" id="RHEA:15422"/>
    </physiologicalReaction>
</comment>
<dbReference type="Pfam" id="PF00501">
    <property type="entry name" value="AMP-binding"/>
    <property type="match status" value="1"/>
</dbReference>
<dbReference type="AlphaFoldDB" id="A0A7V3ZZE0"/>
<dbReference type="Gene3D" id="3.40.50.12780">
    <property type="entry name" value="N-terminal domain of ligase-like"/>
    <property type="match status" value="1"/>
</dbReference>
<evidence type="ECO:0000313" key="6">
    <source>
        <dbReference type="EMBL" id="HGL18226.1"/>
    </source>
</evidence>
<accession>A0A7V3ZZE0</accession>
<evidence type="ECO:0000256" key="1">
    <source>
        <dbReference type="ARBA" id="ARBA00022741"/>
    </source>
</evidence>
<dbReference type="PANTHER" id="PTHR43272:SF33">
    <property type="entry name" value="AMP-BINDING DOMAIN-CONTAINING PROTEIN-RELATED"/>
    <property type="match status" value="1"/>
</dbReference>
<organism evidence="6">
    <name type="scientific">candidate division WOR-3 bacterium</name>
    <dbReference type="NCBI Taxonomy" id="2052148"/>
    <lineage>
        <taxon>Bacteria</taxon>
        <taxon>Bacteria division WOR-3</taxon>
    </lineage>
</organism>
<dbReference type="InterPro" id="IPR025110">
    <property type="entry name" value="AMP-bd_C"/>
</dbReference>
<sequence length="579" mass="65695">MAFPTVRPGIGWFTIPEMFERSHRLYKERMALMMREGEDWITFTYDDMYDHVTRLAKYLKEELGLKKGDKAAIIGDNSPYWAITYFAYHWLGLTVIPVDARLKPPEIKFILKDSEAVLITAQERFLEDIIEIQKEVPTLKYIISKQPNKFNITSLKDIFQKVKTGIPRENVAFEDLAVILYTSGTTGISKGVMLLHKNIMSDVDSLYQCLEYGPGDTFFSVLPIHHVYEQTCGLVVPIAGGATIAYASSLKSKVMIEEMQYVKPTAMLVVPLLLEKIVEGIFKNVEKSGILTKAVFTGLRGTSKALDTFLKGKASKTLFKSIRAKLGMDNLRYLISGGAALPRWVSKALEEMGFPILQGYGLSETSPVITLNPICCPKNESVGLPIPYAEIKIHEPNEEGIGEIAVKGPMVMAGYYKNEEATKEVFTEDGWFLTGDLGYIDKDGYVYITGRKKNVIVTAGGKNVYPEEIETALLRSPYIAEVLVLGAFDPESKKEEVHAIVYPNFEAVQQYFEEQGIKNPTIDDIYRLIDREIDTYCNDLAEYKRVKKFTIREEEFPKTTSMKIKRYLFQQQYRDTKKK</sequence>
<evidence type="ECO:0000256" key="2">
    <source>
        <dbReference type="ARBA" id="ARBA00022840"/>
    </source>
</evidence>
<dbReference type="Gene3D" id="3.30.300.30">
    <property type="match status" value="1"/>
</dbReference>
<evidence type="ECO:0000259" key="5">
    <source>
        <dbReference type="Pfam" id="PF13193"/>
    </source>
</evidence>
<dbReference type="GO" id="GO:0005524">
    <property type="term" value="F:ATP binding"/>
    <property type="evidence" value="ECO:0007669"/>
    <property type="project" value="UniProtKB-KW"/>
</dbReference>
<name>A0A7V3ZZE0_UNCW3</name>
<dbReference type="Pfam" id="PF13193">
    <property type="entry name" value="AMP-binding_C"/>
    <property type="match status" value="1"/>
</dbReference>
<evidence type="ECO:0000259" key="4">
    <source>
        <dbReference type="Pfam" id="PF00501"/>
    </source>
</evidence>
<dbReference type="InterPro" id="IPR020845">
    <property type="entry name" value="AMP-binding_CS"/>
</dbReference>
<keyword evidence="2" id="KW-0067">ATP-binding</keyword>
<dbReference type="PROSITE" id="PS00455">
    <property type="entry name" value="AMP_BINDING"/>
    <property type="match status" value="1"/>
</dbReference>
<dbReference type="GO" id="GO:0004467">
    <property type="term" value="F:long-chain fatty acid-CoA ligase activity"/>
    <property type="evidence" value="ECO:0007669"/>
    <property type="project" value="UniProtKB-EC"/>
</dbReference>
<dbReference type="EMBL" id="DTDJ01000047">
    <property type="protein sequence ID" value="HGL18226.1"/>
    <property type="molecule type" value="Genomic_DNA"/>
</dbReference>
<dbReference type="InterPro" id="IPR045851">
    <property type="entry name" value="AMP-bd_C_sf"/>
</dbReference>
<keyword evidence="6" id="KW-0436">Ligase</keyword>
<dbReference type="GO" id="GO:0016020">
    <property type="term" value="C:membrane"/>
    <property type="evidence" value="ECO:0007669"/>
    <property type="project" value="TreeGrafter"/>
</dbReference>
<dbReference type="SUPFAM" id="SSF56801">
    <property type="entry name" value="Acetyl-CoA synthetase-like"/>
    <property type="match status" value="1"/>
</dbReference>
<keyword evidence="1" id="KW-0547">Nucleotide-binding</keyword>
<evidence type="ECO:0000256" key="3">
    <source>
        <dbReference type="ARBA" id="ARBA00024484"/>
    </source>
</evidence>
<dbReference type="CDD" id="cd05907">
    <property type="entry name" value="VL_LC_FACS_like"/>
    <property type="match status" value="1"/>
</dbReference>
<dbReference type="InterPro" id="IPR000873">
    <property type="entry name" value="AMP-dep_synth/lig_dom"/>
</dbReference>
<dbReference type="PANTHER" id="PTHR43272">
    <property type="entry name" value="LONG-CHAIN-FATTY-ACID--COA LIGASE"/>
    <property type="match status" value="1"/>
</dbReference>
<gene>
    <name evidence="6" type="ORF">ENU66_07865</name>
</gene>
<proteinExistence type="predicted"/>
<protein>
    <submittedName>
        <fullName evidence="6">Long-chain fatty acid--CoA ligase</fullName>
    </submittedName>
</protein>
<dbReference type="InterPro" id="IPR042099">
    <property type="entry name" value="ANL_N_sf"/>
</dbReference>
<feature type="domain" description="AMP-binding enzyme C-terminal" evidence="5">
    <location>
        <begin position="468"/>
        <end position="563"/>
    </location>
</feature>